<dbReference type="Proteomes" id="UP000193900">
    <property type="component" value="Unassembled WGS sequence"/>
</dbReference>
<evidence type="ECO:0000256" key="1">
    <source>
        <dbReference type="SAM" id="MobiDB-lite"/>
    </source>
</evidence>
<dbReference type="RefSeq" id="WP_085877833.1">
    <property type="nucleotide sequence ID" value="NZ_FWFZ01000003.1"/>
</dbReference>
<name>A0A1Y5RXZ1_9RHOB</name>
<feature type="chain" id="PRO_5012147605" description="Lipoprotein" evidence="2">
    <location>
        <begin position="20"/>
        <end position="101"/>
    </location>
</feature>
<keyword evidence="4" id="KW-1185">Reference proteome</keyword>
<sequence>MRRALPCLILLCCALQAGCARFPALDSRLTEADRNAPYPALVPIGPILEQAAEASGEADPAAGLDARAAALRNRAAGLRSPVVPDETRRRMGRGIDTTALR</sequence>
<proteinExistence type="predicted"/>
<evidence type="ECO:0000256" key="2">
    <source>
        <dbReference type="SAM" id="SignalP"/>
    </source>
</evidence>
<evidence type="ECO:0000313" key="3">
    <source>
        <dbReference type="EMBL" id="SLN27939.1"/>
    </source>
</evidence>
<evidence type="ECO:0000313" key="4">
    <source>
        <dbReference type="Proteomes" id="UP000193900"/>
    </source>
</evidence>
<protein>
    <recommendedName>
        <fullName evidence="5">Lipoprotein</fullName>
    </recommendedName>
</protein>
<organism evidence="3 4">
    <name type="scientific">Roseisalinus antarcticus</name>
    <dbReference type="NCBI Taxonomy" id="254357"/>
    <lineage>
        <taxon>Bacteria</taxon>
        <taxon>Pseudomonadati</taxon>
        <taxon>Pseudomonadota</taxon>
        <taxon>Alphaproteobacteria</taxon>
        <taxon>Rhodobacterales</taxon>
        <taxon>Roseobacteraceae</taxon>
        <taxon>Roseisalinus</taxon>
    </lineage>
</organism>
<feature type="region of interest" description="Disordered" evidence="1">
    <location>
        <begin position="80"/>
        <end position="101"/>
    </location>
</feature>
<reference evidence="3 4" key="1">
    <citation type="submission" date="2017-03" db="EMBL/GenBank/DDBJ databases">
        <authorList>
            <person name="Afonso C.L."/>
            <person name="Miller P.J."/>
            <person name="Scott M.A."/>
            <person name="Spackman E."/>
            <person name="Goraichik I."/>
            <person name="Dimitrov K.M."/>
            <person name="Suarez D.L."/>
            <person name="Swayne D.E."/>
        </authorList>
    </citation>
    <scope>NUCLEOTIDE SEQUENCE [LARGE SCALE GENOMIC DNA]</scope>
    <source>
        <strain evidence="3 4">CECT 7023</strain>
    </source>
</reference>
<dbReference type="EMBL" id="FWFZ01000003">
    <property type="protein sequence ID" value="SLN27939.1"/>
    <property type="molecule type" value="Genomic_DNA"/>
</dbReference>
<gene>
    <name evidence="3" type="ORF">ROA7023_00919</name>
</gene>
<accession>A0A1Y5RXZ1</accession>
<dbReference type="AlphaFoldDB" id="A0A1Y5RXZ1"/>
<evidence type="ECO:0008006" key="5">
    <source>
        <dbReference type="Google" id="ProtNLM"/>
    </source>
</evidence>
<keyword evidence="2" id="KW-0732">Signal</keyword>
<feature type="signal peptide" evidence="2">
    <location>
        <begin position="1"/>
        <end position="19"/>
    </location>
</feature>